<comment type="caution">
    <text evidence="1">The sequence shown here is derived from an EMBL/GenBank/DDBJ whole genome shotgun (WGS) entry which is preliminary data.</text>
</comment>
<name>X1F965_9ZZZZ</name>
<organism evidence="1">
    <name type="scientific">marine sediment metagenome</name>
    <dbReference type="NCBI Taxonomy" id="412755"/>
    <lineage>
        <taxon>unclassified sequences</taxon>
        <taxon>metagenomes</taxon>
        <taxon>ecological metagenomes</taxon>
    </lineage>
</organism>
<accession>X1F965</accession>
<sequence>MAVTVKKVEELDFYLKTRKLAVREITSESWDPLCVIGLRIAFKKGYEAKQFYDNKKK</sequence>
<reference evidence="1" key="1">
    <citation type="journal article" date="2014" name="Front. Microbiol.">
        <title>High frequency of phylogenetically diverse reductive dehalogenase-homologous genes in deep subseafloor sedimentary metagenomes.</title>
        <authorList>
            <person name="Kawai M."/>
            <person name="Futagami T."/>
            <person name="Toyoda A."/>
            <person name="Takaki Y."/>
            <person name="Nishi S."/>
            <person name="Hori S."/>
            <person name="Arai W."/>
            <person name="Tsubouchi T."/>
            <person name="Morono Y."/>
            <person name="Uchiyama I."/>
            <person name="Ito T."/>
            <person name="Fujiyama A."/>
            <person name="Inagaki F."/>
            <person name="Takami H."/>
        </authorList>
    </citation>
    <scope>NUCLEOTIDE SEQUENCE</scope>
    <source>
        <strain evidence="1">Expedition CK06-06</strain>
    </source>
</reference>
<gene>
    <name evidence="1" type="ORF">S03H2_18904</name>
</gene>
<dbReference type="EMBL" id="BARU01009830">
    <property type="protein sequence ID" value="GAH42176.1"/>
    <property type="molecule type" value="Genomic_DNA"/>
</dbReference>
<dbReference type="AlphaFoldDB" id="X1F965"/>
<evidence type="ECO:0000313" key="1">
    <source>
        <dbReference type="EMBL" id="GAH42176.1"/>
    </source>
</evidence>
<protein>
    <submittedName>
        <fullName evidence="1">Uncharacterized protein</fullName>
    </submittedName>
</protein>
<proteinExistence type="predicted"/>